<accession>A0AA38LXD9</accession>
<evidence type="ECO:0000313" key="2">
    <source>
        <dbReference type="Proteomes" id="UP001164286"/>
    </source>
</evidence>
<reference evidence="1" key="1">
    <citation type="journal article" date="2022" name="G3 (Bethesda)">
        <title>High quality genome of the basidiomycete yeast Dioszegia hungarica PDD-24b-2 isolated from cloud water.</title>
        <authorList>
            <person name="Jarrige D."/>
            <person name="Haridas S."/>
            <person name="Bleykasten-Grosshans C."/>
            <person name="Joly M."/>
            <person name="Nadalig T."/>
            <person name="Sancelme M."/>
            <person name="Vuilleumier S."/>
            <person name="Grigoriev I.V."/>
            <person name="Amato P."/>
            <person name="Bringel F."/>
        </authorList>
    </citation>
    <scope>NUCLEOTIDE SEQUENCE</scope>
    <source>
        <strain evidence="1">PDD-24b-2</strain>
    </source>
</reference>
<dbReference type="Proteomes" id="UP001164286">
    <property type="component" value="Unassembled WGS sequence"/>
</dbReference>
<organism evidence="1 2">
    <name type="scientific">Dioszegia hungarica</name>
    <dbReference type="NCBI Taxonomy" id="4972"/>
    <lineage>
        <taxon>Eukaryota</taxon>
        <taxon>Fungi</taxon>
        <taxon>Dikarya</taxon>
        <taxon>Basidiomycota</taxon>
        <taxon>Agaricomycotina</taxon>
        <taxon>Tremellomycetes</taxon>
        <taxon>Tremellales</taxon>
        <taxon>Bulleribasidiaceae</taxon>
        <taxon>Dioszegia</taxon>
    </lineage>
</organism>
<dbReference type="EMBL" id="JAKWFO010000001">
    <property type="protein sequence ID" value="KAI9639615.1"/>
    <property type="molecule type" value="Genomic_DNA"/>
</dbReference>
<protein>
    <submittedName>
        <fullName evidence="1">Uncharacterized protein</fullName>
    </submittedName>
</protein>
<dbReference type="RefSeq" id="XP_052949392.1">
    <property type="nucleotide sequence ID" value="XM_053090849.1"/>
</dbReference>
<evidence type="ECO:0000313" key="1">
    <source>
        <dbReference type="EMBL" id="KAI9639615.1"/>
    </source>
</evidence>
<sequence>MPARAHQADELRIISPGGRAAKEVYATVEIRLMVIELLDQATLVSLIGLHRAGMAVIAGMIYKDVHVDIMRKFHRDKNPRHMVYLDAVSVLDRSVPPDPNCSGLTSLNYLTKRPARFKPKIVLRQVRGLVKRFPNVRTVHYKSAPDPRDDLYTLSISRNNGVTGIAVEVVSPLYYDISHPPPPASGPRALPTRPSRQGSYFKHRIVLHIGNYHSTLGSVQVHAAAPHLVPVPFHALPTVWRDYLGHWNKQVDPQMQGCRIGPLIHAPSFEYILYLVTRHLHVRAAITTLRITCLYGQGEGVDLDKTGSTIHLFVPYSKLKPQSLQVLERRFPNL</sequence>
<proteinExistence type="predicted"/>
<comment type="caution">
    <text evidence="1">The sequence shown here is derived from an EMBL/GenBank/DDBJ whole genome shotgun (WGS) entry which is preliminary data.</text>
</comment>
<dbReference type="GeneID" id="77730054"/>
<gene>
    <name evidence="1" type="ORF">MKK02DRAFT_39937</name>
</gene>
<keyword evidence="2" id="KW-1185">Reference proteome</keyword>
<name>A0AA38LXD9_9TREE</name>
<dbReference type="AlphaFoldDB" id="A0AA38LXD9"/>